<dbReference type="STRING" id="525904.Tter_1997"/>
<dbReference type="Gene3D" id="3.40.50.720">
    <property type="entry name" value="NAD(P)-binding Rossmann-like Domain"/>
    <property type="match status" value="1"/>
</dbReference>
<dbReference type="InterPro" id="IPR000683">
    <property type="entry name" value="Gfo/Idh/MocA-like_OxRdtase_N"/>
</dbReference>
<dbReference type="Pfam" id="PF01408">
    <property type="entry name" value="GFO_IDH_MocA"/>
    <property type="match status" value="1"/>
</dbReference>
<organism evidence="3 4">
    <name type="scientific">Thermobaculum terrenum (strain ATCC BAA-798 / CCMEE 7001 / YNP1)</name>
    <dbReference type="NCBI Taxonomy" id="525904"/>
    <lineage>
        <taxon>Bacteria</taxon>
        <taxon>Bacillati</taxon>
        <taxon>Chloroflexota</taxon>
        <taxon>Chloroflexia</taxon>
        <taxon>Candidatus Thermobaculales</taxon>
        <taxon>Candidatus Thermobaculaceae</taxon>
        <taxon>Thermobaculum</taxon>
    </lineage>
</organism>
<dbReference type="EMBL" id="CP001826">
    <property type="protein sequence ID" value="ACZ42901.1"/>
    <property type="molecule type" value="Genomic_DNA"/>
</dbReference>
<protein>
    <submittedName>
        <fullName evidence="3">Oxidoreductase domain protein</fullName>
    </submittedName>
</protein>
<dbReference type="SUPFAM" id="SSF51735">
    <property type="entry name" value="NAD(P)-binding Rossmann-fold domains"/>
    <property type="match status" value="1"/>
</dbReference>
<evidence type="ECO:0000313" key="3">
    <source>
        <dbReference type="EMBL" id="ACZ42901.1"/>
    </source>
</evidence>
<dbReference type="Gene3D" id="3.30.360.10">
    <property type="entry name" value="Dihydrodipicolinate Reductase, domain 2"/>
    <property type="match status" value="1"/>
</dbReference>
<evidence type="ECO:0000259" key="1">
    <source>
        <dbReference type="Pfam" id="PF01408"/>
    </source>
</evidence>
<name>D1CGN0_THET1</name>
<evidence type="ECO:0000259" key="2">
    <source>
        <dbReference type="Pfam" id="PF22725"/>
    </source>
</evidence>
<accession>D1CGN0</accession>
<dbReference type="Proteomes" id="UP000000323">
    <property type="component" value="Chromosome 2"/>
</dbReference>
<feature type="domain" description="Gfo/Idh/MocA-like oxidoreductase N-terminal" evidence="1">
    <location>
        <begin position="10"/>
        <end position="127"/>
    </location>
</feature>
<dbReference type="PANTHER" id="PTHR43708:SF8">
    <property type="entry name" value="OXIDOREDUCTASE"/>
    <property type="match status" value="1"/>
</dbReference>
<reference evidence="4" key="1">
    <citation type="journal article" date="2010" name="Stand. Genomic Sci.">
        <title>Complete genome sequence of 'Thermobaculum terrenum' type strain (YNP1).</title>
        <authorList>
            <person name="Kiss H."/>
            <person name="Cleland D."/>
            <person name="Lapidus A."/>
            <person name="Lucas S."/>
            <person name="Glavina Del Rio T."/>
            <person name="Nolan M."/>
            <person name="Tice H."/>
            <person name="Han C."/>
            <person name="Goodwin L."/>
            <person name="Pitluck S."/>
            <person name="Liolios K."/>
            <person name="Ivanova N."/>
            <person name="Mavromatis K."/>
            <person name="Ovchinnikova G."/>
            <person name="Pati A."/>
            <person name="Chen A."/>
            <person name="Palaniappan K."/>
            <person name="Land M."/>
            <person name="Hauser L."/>
            <person name="Chang Y."/>
            <person name="Jeffries C."/>
            <person name="Lu M."/>
            <person name="Brettin T."/>
            <person name="Detter J."/>
            <person name="Goker M."/>
            <person name="Tindall B."/>
            <person name="Beck B."/>
            <person name="McDermott T."/>
            <person name="Woyke T."/>
            <person name="Bristow J."/>
            <person name="Eisen J."/>
            <person name="Markowitz V."/>
            <person name="Hugenholtz P."/>
            <person name="Kyrpides N."/>
            <person name="Klenk H."/>
            <person name="Cheng J."/>
        </authorList>
    </citation>
    <scope>NUCLEOTIDE SEQUENCE [LARGE SCALE GENOMIC DNA]</scope>
    <source>
        <strain evidence="4">ATCC BAA-798 / YNP1</strain>
    </source>
</reference>
<proteinExistence type="predicted"/>
<dbReference type="KEGG" id="ttr:Tter_1997"/>
<dbReference type="PANTHER" id="PTHR43708">
    <property type="entry name" value="CONSERVED EXPRESSED OXIDOREDUCTASE (EUROFUNG)"/>
    <property type="match status" value="1"/>
</dbReference>
<evidence type="ECO:0000313" key="4">
    <source>
        <dbReference type="Proteomes" id="UP000000323"/>
    </source>
</evidence>
<dbReference type="InterPro" id="IPR051317">
    <property type="entry name" value="Gfo/Idh/MocA_oxidoreduct"/>
</dbReference>
<dbReference type="InterPro" id="IPR055170">
    <property type="entry name" value="GFO_IDH_MocA-like_dom"/>
</dbReference>
<dbReference type="HOGENOM" id="CLU_023194_1_3_0"/>
<dbReference type="eggNOG" id="COG0673">
    <property type="taxonomic scope" value="Bacteria"/>
</dbReference>
<feature type="domain" description="GFO/IDH/MocA-like oxidoreductase" evidence="2">
    <location>
        <begin position="137"/>
        <end position="252"/>
    </location>
</feature>
<sequence>MTQMASSDKLRIAVAGAGFWAAYQIAGWLELGEVEVCAIYNRTRAKAESLASRFGIRAVYDDPQKMLLEARPDALDIITSPDTHEELVGLAVACGVPVICQKPMSTSLESAERMVEGARAAGVPFIVHENWRWQRPIRQLQQLLASGMVGKPFRGRLEFNCSFPVFDNQPFLRELDRFIITDVGSHVLDVARFLFGEFDSIYCRAQRIHGDIKGEDVATIVLARGDLTCTCELSYASRLEHERFPETYIRVEADAGALELGPDYWVRATTEEGTHSKRYPPRRYSWVDPAYELVHSSIVDCHRDILAALRGERRAETDAEDNIKTVRLVFAAYESAQREEVIRL</sequence>
<dbReference type="InterPro" id="IPR036291">
    <property type="entry name" value="NAD(P)-bd_dom_sf"/>
</dbReference>
<dbReference type="Pfam" id="PF22725">
    <property type="entry name" value="GFO_IDH_MocA_C3"/>
    <property type="match status" value="1"/>
</dbReference>
<dbReference type="GO" id="GO:0000166">
    <property type="term" value="F:nucleotide binding"/>
    <property type="evidence" value="ECO:0007669"/>
    <property type="project" value="InterPro"/>
</dbReference>
<keyword evidence="4" id="KW-1185">Reference proteome</keyword>
<dbReference type="AlphaFoldDB" id="D1CGN0"/>
<gene>
    <name evidence="3" type="ordered locus">Tter_1997</name>
</gene>
<dbReference type="SUPFAM" id="SSF55347">
    <property type="entry name" value="Glyceraldehyde-3-phosphate dehydrogenase-like, C-terminal domain"/>
    <property type="match status" value="1"/>
</dbReference>